<keyword evidence="5 6" id="KW-0472">Membrane</keyword>
<evidence type="ECO:0000313" key="7">
    <source>
        <dbReference type="EMBL" id="CAI2173129.1"/>
    </source>
</evidence>
<dbReference type="Gene3D" id="6.10.110.10">
    <property type="match status" value="1"/>
</dbReference>
<sequence length="276" mass="30316">MVGTAVVVTGVVLAPVVIKGAALALGFCKDGIVANSNAAWMMSLYNGNVTSNSIVAILQSAGATSLSIETMIAASSVFGISAWYIAKEMLNTLDSKKVAVDNSMLAMLQSVGAVGLGIAASYGSGVFGGNISKSMQNTLDSKKAELKELENFVSINESDDGINEKNILNKKVIFDMKQQLLDIDENEKLKSFLKGFEVARDDSKDRAKKFEFLVIRDYERFYKGSNILRKLVFFFDKDREKLFRGSNFLHQYLIDTHGNDHVTLENRSIFLNLNNP</sequence>
<dbReference type="Pfam" id="PF06140">
    <property type="entry name" value="Ifi-6-16"/>
    <property type="match status" value="1"/>
</dbReference>
<dbReference type="Proteomes" id="UP001153678">
    <property type="component" value="Unassembled WGS sequence"/>
</dbReference>
<dbReference type="InterPro" id="IPR038213">
    <property type="entry name" value="IFI6/IFI27-like_sf"/>
</dbReference>
<dbReference type="PANTHER" id="PTHR16932">
    <property type="entry name" value="INTERFERON ALPHA-INDUCIBLE PROTEIN 27"/>
    <property type="match status" value="1"/>
</dbReference>
<evidence type="ECO:0000256" key="2">
    <source>
        <dbReference type="ARBA" id="ARBA00007262"/>
    </source>
</evidence>
<organism evidence="7 8">
    <name type="scientific">Funneliformis geosporum</name>
    <dbReference type="NCBI Taxonomy" id="1117311"/>
    <lineage>
        <taxon>Eukaryota</taxon>
        <taxon>Fungi</taxon>
        <taxon>Fungi incertae sedis</taxon>
        <taxon>Mucoromycota</taxon>
        <taxon>Glomeromycotina</taxon>
        <taxon>Glomeromycetes</taxon>
        <taxon>Glomerales</taxon>
        <taxon>Glomeraceae</taxon>
        <taxon>Funneliformis</taxon>
    </lineage>
</organism>
<feature type="transmembrane region" description="Helical" evidence="6">
    <location>
        <begin position="106"/>
        <end position="127"/>
    </location>
</feature>
<comment type="similarity">
    <text evidence="2">Belongs to the IFI6/IFI27 family.</text>
</comment>
<proteinExistence type="inferred from homology"/>
<dbReference type="AlphaFoldDB" id="A0A9W4WRB9"/>
<feature type="transmembrane region" description="Helical" evidence="6">
    <location>
        <begin position="70"/>
        <end position="86"/>
    </location>
</feature>
<dbReference type="PANTHER" id="PTHR16932:SF18">
    <property type="entry name" value="INTERFERON, ALPHA-INDUCIBLE PROTEIN 27-LIKE 2"/>
    <property type="match status" value="1"/>
</dbReference>
<evidence type="ECO:0000256" key="3">
    <source>
        <dbReference type="ARBA" id="ARBA00022692"/>
    </source>
</evidence>
<dbReference type="InterPro" id="IPR009311">
    <property type="entry name" value="IFI6/IFI27-like"/>
</dbReference>
<accession>A0A9W4WRB9</accession>
<evidence type="ECO:0000313" key="8">
    <source>
        <dbReference type="Proteomes" id="UP001153678"/>
    </source>
</evidence>
<keyword evidence="3 6" id="KW-0812">Transmembrane</keyword>
<dbReference type="GO" id="GO:0016020">
    <property type="term" value="C:membrane"/>
    <property type="evidence" value="ECO:0007669"/>
    <property type="project" value="UniProtKB-SubCell"/>
</dbReference>
<evidence type="ECO:0000256" key="4">
    <source>
        <dbReference type="ARBA" id="ARBA00022989"/>
    </source>
</evidence>
<keyword evidence="8" id="KW-1185">Reference proteome</keyword>
<gene>
    <name evidence="7" type="ORF">FWILDA_LOCUS5930</name>
</gene>
<protein>
    <submittedName>
        <fullName evidence="7">19568_t:CDS:1</fullName>
    </submittedName>
</protein>
<comment type="caution">
    <text evidence="7">The sequence shown here is derived from an EMBL/GenBank/DDBJ whole genome shotgun (WGS) entry which is preliminary data.</text>
</comment>
<comment type="subcellular location">
    <subcellularLocation>
        <location evidence="1">Membrane</location>
        <topology evidence="1">Multi-pass membrane protein</topology>
    </subcellularLocation>
</comment>
<name>A0A9W4WRB9_9GLOM</name>
<evidence type="ECO:0000256" key="5">
    <source>
        <dbReference type="ARBA" id="ARBA00023136"/>
    </source>
</evidence>
<evidence type="ECO:0000256" key="1">
    <source>
        <dbReference type="ARBA" id="ARBA00004141"/>
    </source>
</evidence>
<dbReference type="OrthoDB" id="440424at2759"/>
<dbReference type="EMBL" id="CAMKVN010001021">
    <property type="protein sequence ID" value="CAI2173129.1"/>
    <property type="molecule type" value="Genomic_DNA"/>
</dbReference>
<reference evidence="7" key="1">
    <citation type="submission" date="2022-08" db="EMBL/GenBank/DDBJ databases">
        <authorList>
            <person name="Kallberg Y."/>
            <person name="Tangrot J."/>
            <person name="Rosling A."/>
        </authorList>
    </citation>
    <scope>NUCLEOTIDE SEQUENCE</scope>
    <source>
        <strain evidence="7">Wild A</strain>
    </source>
</reference>
<evidence type="ECO:0000256" key="6">
    <source>
        <dbReference type="SAM" id="Phobius"/>
    </source>
</evidence>
<keyword evidence="4 6" id="KW-1133">Transmembrane helix</keyword>